<dbReference type="Gene3D" id="1.20.120.450">
    <property type="entry name" value="dinb family like domain"/>
    <property type="match status" value="1"/>
</dbReference>
<evidence type="ECO:0000259" key="1">
    <source>
        <dbReference type="Pfam" id="PF11716"/>
    </source>
</evidence>
<dbReference type="AlphaFoldDB" id="A0A7W0CKR1"/>
<keyword evidence="3" id="KW-1185">Reference proteome</keyword>
<dbReference type="Pfam" id="PF11716">
    <property type="entry name" value="MDMPI_N"/>
    <property type="match status" value="1"/>
</dbReference>
<accession>A0A7W0CKR1</accession>
<dbReference type="InterPro" id="IPR034660">
    <property type="entry name" value="DinB/YfiT-like"/>
</dbReference>
<evidence type="ECO:0000313" key="3">
    <source>
        <dbReference type="Proteomes" id="UP000530928"/>
    </source>
</evidence>
<dbReference type="SUPFAM" id="SSF109854">
    <property type="entry name" value="DinB/YfiT-like putative metalloenzymes"/>
    <property type="match status" value="1"/>
</dbReference>
<evidence type="ECO:0000313" key="2">
    <source>
        <dbReference type="EMBL" id="MBA2892891.1"/>
    </source>
</evidence>
<dbReference type="Proteomes" id="UP000530928">
    <property type="component" value="Unassembled WGS sequence"/>
</dbReference>
<proteinExistence type="predicted"/>
<dbReference type="RefSeq" id="WP_181611605.1">
    <property type="nucleotide sequence ID" value="NZ_BAABAM010000003.1"/>
</dbReference>
<feature type="domain" description="Mycothiol-dependent maleylpyruvate isomerase metal-binding" evidence="1">
    <location>
        <begin position="21"/>
        <end position="132"/>
    </location>
</feature>
<gene>
    <name evidence="2" type="ORF">HNR30_004245</name>
</gene>
<sequence>MTGGLALLERAISYTLGSLVLVTPQALDRPTPCSAWDLRALLAHMDDSLAALFEAADLGEVEYDPAPVGRHRASQAVGDPVASLRLRACRLIGAWTWAGEEGVVTVGGCPLTAMTVAGVGAIEVAVHGWDVAMACGQNRPIPGPLATELMELAPVLIDDDDRPVRFAARVPVGPAATPGERLLAYLGRAAR</sequence>
<dbReference type="NCBIfam" id="TIGR03083">
    <property type="entry name" value="maleylpyruvate isomerase family mycothiol-dependent enzyme"/>
    <property type="match status" value="1"/>
</dbReference>
<dbReference type="NCBIfam" id="TIGR03086">
    <property type="entry name" value="TIGR03086 family metal-binding protein"/>
    <property type="match status" value="1"/>
</dbReference>
<comment type="caution">
    <text evidence="2">The sequence shown here is derived from an EMBL/GenBank/DDBJ whole genome shotgun (WGS) entry which is preliminary data.</text>
</comment>
<dbReference type="InterPro" id="IPR017520">
    <property type="entry name" value="CHP03086"/>
</dbReference>
<dbReference type="EMBL" id="JACDUR010000004">
    <property type="protein sequence ID" value="MBA2892891.1"/>
    <property type="molecule type" value="Genomic_DNA"/>
</dbReference>
<protein>
    <submittedName>
        <fullName evidence="2">Uncharacterized protein (TIGR03086 family)</fullName>
    </submittedName>
</protein>
<organism evidence="2 3">
    <name type="scientific">Nonomuraea soli</name>
    <dbReference type="NCBI Taxonomy" id="1032476"/>
    <lineage>
        <taxon>Bacteria</taxon>
        <taxon>Bacillati</taxon>
        <taxon>Actinomycetota</taxon>
        <taxon>Actinomycetes</taxon>
        <taxon>Streptosporangiales</taxon>
        <taxon>Streptosporangiaceae</taxon>
        <taxon>Nonomuraea</taxon>
    </lineage>
</organism>
<reference evidence="2 3" key="1">
    <citation type="submission" date="2020-07" db="EMBL/GenBank/DDBJ databases">
        <title>Genomic Encyclopedia of Type Strains, Phase IV (KMG-IV): sequencing the most valuable type-strain genomes for metagenomic binning, comparative biology and taxonomic classification.</title>
        <authorList>
            <person name="Goeker M."/>
        </authorList>
    </citation>
    <scope>NUCLEOTIDE SEQUENCE [LARGE SCALE GENOMIC DNA]</scope>
    <source>
        <strain evidence="2 3">DSM 45533</strain>
    </source>
</reference>
<name>A0A7W0CKR1_9ACTN</name>
<dbReference type="InterPro" id="IPR017517">
    <property type="entry name" value="Maleyloyr_isom"/>
</dbReference>
<dbReference type="GO" id="GO:0046872">
    <property type="term" value="F:metal ion binding"/>
    <property type="evidence" value="ECO:0007669"/>
    <property type="project" value="InterPro"/>
</dbReference>
<dbReference type="InterPro" id="IPR024344">
    <property type="entry name" value="MDMPI_metal-binding"/>
</dbReference>